<keyword evidence="1" id="KW-0479">Metal-binding</keyword>
<feature type="binding site" evidence="1">
    <location>
        <position position="167"/>
    </location>
    <ligand>
        <name>K(+)</name>
        <dbReference type="ChEBI" id="CHEBI:29103"/>
    </ligand>
</feature>
<feature type="domain" description="YjeF N-terminal" evidence="2">
    <location>
        <begin position="5"/>
        <end position="222"/>
    </location>
</feature>
<dbReference type="NCBIfam" id="TIGR00197">
    <property type="entry name" value="yjeF_nterm"/>
    <property type="match status" value="1"/>
</dbReference>
<keyword evidence="1" id="KW-0521">NADP</keyword>
<comment type="caution">
    <text evidence="1">Lacks conserved residue(s) required for the propagation of feature annotation.</text>
</comment>
<feature type="binding site" evidence="1">
    <location>
        <position position="61"/>
    </location>
    <ligand>
        <name>K(+)</name>
        <dbReference type="ChEBI" id="CHEBI:29103"/>
    </ligand>
</feature>
<evidence type="ECO:0000256" key="1">
    <source>
        <dbReference type="HAMAP-Rule" id="MF_01966"/>
    </source>
</evidence>
<comment type="catalytic activity">
    <reaction evidence="1">
        <text>(6R)-NADHX = (6S)-NADHX</text>
        <dbReference type="Rhea" id="RHEA:32215"/>
        <dbReference type="ChEBI" id="CHEBI:64074"/>
        <dbReference type="ChEBI" id="CHEBI:64075"/>
        <dbReference type="EC" id="5.1.99.6"/>
    </reaction>
</comment>
<dbReference type="SUPFAM" id="SSF64153">
    <property type="entry name" value="YjeF N-terminal domain-like"/>
    <property type="match status" value="1"/>
</dbReference>
<dbReference type="Proteomes" id="UP000241085">
    <property type="component" value="Unassembled WGS sequence"/>
</dbReference>
<dbReference type="HAMAP" id="MF_01966">
    <property type="entry name" value="NADHX_epimerase"/>
    <property type="match status" value="1"/>
</dbReference>
<keyword evidence="1" id="KW-0630">Potassium</keyword>
<evidence type="ECO:0000259" key="2">
    <source>
        <dbReference type="PROSITE" id="PS51385"/>
    </source>
</evidence>
<dbReference type="InterPro" id="IPR004443">
    <property type="entry name" value="YjeF_N_dom"/>
</dbReference>
<dbReference type="InterPro" id="IPR036652">
    <property type="entry name" value="YjeF_N_dom_sf"/>
</dbReference>
<accession>A0A2T4UX66</accession>
<dbReference type="Pfam" id="PF03853">
    <property type="entry name" value="YjeF_N"/>
    <property type="match status" value="1"/>
</dbReference>
<evidence type="ECO:0000313" key="3">
    <source>
        <dbReference type="EMBL" id="PTL74113.1"/>
    </source>
</evidence>
<feature type="binding site" evidence="1">
    <location>
        <position position="164"/>
    </location>
    <ligand>
        <name>(6S)-NADPHX</name>
        <dbReference type="ChEBI" id="CHEBI:64076"/>
    </ligand>
</feature>
<name>A0A2T4UX66_9MICO</name>
<keyword evidence="4" id="KW-1185">Reference proteome</keyword>
<comment type="caution">
    <text evidence="3">The sequence shown here is derived from an EMBL/GenBank/DDBJ whole genome shotgun (WGS) entry which is preliminary data.</text>
</comment>
<comment type="function">
    <text evidence="1">Catalyzes the epimerization of the S- and R-forms of NAD(P)HX, a damaged form of NAD(P)H that is a result of enzymatic or heat-dependent hydration. This is a prerequisite for the S-specific NAD(P)H-hydrate dehydratase to allow the repair of both epimers of NAD(P)HX.</text>
</comment>
<dbReference type="EC" id="5.1.99.6" evidence="1"/>
<keyword evidence="1" id="KW-0520">NAD</keyword>
<dbReference type="RefSeq" id="WP_107575348.1">
    <property type="nucleotide sequence ID" value="NZ_PZPL01000001.1"/>
</dbReference>
<comment type="catalytic activity">
    <reaction evidence="1">
        <text>(6R)-NADPHX = (6S)-NADPHX</text>
        <dbReference type="Rhea" id="RHEA:32227"/>
        <dbReference type="ChEBI" id="CHEBI:64076"/>
        <dbReference type="ChEBI" id="CHEBI:64077"/>
        <dbReference type="EC" id="5.1.99.6"/>
    </reaction>
</comment>
<keyword evidence="1" id="KW-0547">Nucleotide-binding</keyword>
<dbReference type="GO" id="GO:0046872">
    <property type="term" value="F:metal ion binding"/>
    <property type="evidence" value="ECO:0007669"/>
    <property type="project" value="UniProtKB-KW"/>
</dbReference>
<dbReference type="GO" id="GO:0052856">
    <property type="term" value="F:NAD(P)HX epimerase activity"/>
    <property type="evidence" value="ECO:0007669"/>
    <property type="project" value="UniProtKB-UniRule"/>
</dbReference>
<comment type="cofactor">
    <cofactor evidence="1">
        <name>K(+)</name>
        <dbReference type="ChEBI" id="CHEBI:29103"/>
    </cofactor>
    <text evidence="1">Binds 1 potassium ion per subunit.</text>
</comment>
<reference evidence="3 4" key="1">
    <citation type="submission" date="2018-03" db="EMBL/GenBank/DDBJ databases">
        <title>Bacteriophage NCPPB3778 and a type I-E CRISPR drive the evolution of the US Biological Select Agent, Rathayibacter toxicus.</title>
        <authorList>
            <person name="Davis E.W.II."/>
            <person name="Tabima J.F."/>
            <person name="Weisberg A.J."/>
            <person name="Dantas Lopes L."/>
            <person name="Wiseman M.S."/>
            <person name="Wiseman M.S."/>
            <person name="Pupko T."/>
            <person name="Belcher M.S."/>
            <person name="Sechler A.J."/>
            <person name="Tancos M.A."/>
            <person name="Schroeder B.K."/>
            <person name="Murray T.D."/>
            <person name="Luster D.G."/>
            <person name="Schneider W.L."/>
            <person name="Rogers E."/>
            <person name="Andreote F.D."/>
            <person name="Grunwald N.J."/>
            <person name="Putnam M.L."/>
            <person name="Chang J.H."/>
        </authorList>
    </citation>
    <scope>NUCLEOTIDE SEQUENCE [LARGE SCALE GENOMIC DNA]</scope>
    <source>
        <strain evidence="3 4">DSM 15933</strain>
    </source>
</reference>
<keyword evidence="1" id="KW-0413">Isomerase</keyword>
<evidence type="ECO:0000313" key="4">
    <source>
        <dbReference type="Proteomes" id="UP000241085"/>
    </source>
</evidence>
<dbReference type="PROSITE" id="PS51385">
    <property type="entry name" value="YJEF_N"/>
    <property type="match status" value="1"/>
</dbReference>
<feature type="binding site" evidence="1">
    <location>
        <begin position="60"/>
        <end position="64"/>
    </location>
    <ligand>
        <name>(6S)-NADPHX</name>
        <dbReference type="ChEBI" id="CHEBI:64076"/>
    </ligand>
</feature>
<proteinExistence type="inferred from homology"/>
<dbReference type="Gene3D" id="3.40.50.10260">
    <property type="entry name" value="YjeF N-terminal domain"/>
    <property type="match status" value="1"/>
</dbReference>
<dbReference type="AlphaFoldDB" id="A0A2T4UX66"/>
<comment type="similarity">
    <text evidence="1">Belongs to the NnrE/AIBP family.</text>
</comment>
<sequence>MVEGYSSAQVRAAEAPHLARREPLMQRAADGLAREIRALLAGRRDRRGPGTVLVLVGPGNNGGDALYAAAEVASSGVDVLLVLTADRWHQRGLAVALDEGCDRVPADDVRALLAAIARADVVVDGILGIGTRHPALSGRPRSIVETVIDALADREERPVVVAVDLPSGIGPDDGSVADPTVLHADVTVTFGAIKAGLLLPPGDAYVGRIRLVDIGLGPDLVGVEPLVRE</sequence>
<dbReference type="GO" id="GO:0000166">
    <property type="term" value="F:nucleotide binding"/>
    <property type="evidence" value="ECO:0007669"/>
    <property type="project" value="UniProtKB-KW"/>
</dbReference>
<gene>
    <name evidence="1" type="primary">nnrE</name>
    <name evidence="3" type="ORF">C1I63_15550</name>
</gene>
<dbReference type="EMBL" id="PZPL01000001">
    <property type="protein sequence ID" value="PTL74113.1"/>
    <property type="molecule type" value="Genomic_DNA"/>
</dbReference>
<organism evidence="3 4">
    <name type="scientific">Rathayibacter caricis DSM 15933</name>
    <dbReference type="NCBI Taxonomy" id="1328867"/>
    <lineage>
        <taxon>Bacteria</taxon>
        <taxon>Bacillati</taxon>
        <taxon>Actinomycetota</taxon>
        <taxon>Actinomycetes</taxon>
        <taxon>Micrococcales</taxon>
        <taxon>Microbacteriaceae</taxon>
        <taxon>Rathayibacter</taxon>
    </lineage>
</organism>
<protein>
    <recommendedName>
        <fullName evidence="1">NAD(P)H-hydrate epimerase</fullName>
        <ecNumber evidence="1">5.1.99.6</ecNumber>
    </recommendedName>
    <alternativeName>
        <fullName evidence="1">NAD(P)HX epimerase</fullName>
    </alternativeName>
</protein>
<feature type="binding site" evidence="1">
    <location>
        <position position="124"/>
    </location>
    <ligand>
        <name>K(+)</name>
        <dbReference type="ChEBI" id="CHEBI:29103"/>
    </ligand>
</feature>